<sequence length="295" mass="32135">MAVERILSARPATLAVTFTDSAGQTTDPGEVTVTITREDGTAVVTDVAADGTGIAPRTYALTGAQTVTLDTLTAAWTSATLGTLTTKVEIVGDRLFSVSEARAFDKQQLASQSKYPDAAILDGLRRIEDDFQRICGVSFIPRYKRLVMDGSGRDALLAPDLRVNAIRSIETRSGTTWTAFTQEQLDDVVFDGAGILVRELYGPWPSGRRNVRIGYEYGWDVPPEPIRRAAMKVLIAQIIPTNLNDRVTSETTENATYAYSTAGRVNNPWSIMPQFGIPEVDVVLDRYSEKVPGIA</sequence>
<dbReference type="RefSeq" id="WP_008477110.1">
    <property type="nucleotide sequence ID" value="NZ_CAGS01000171.1"/>
</dbReference>
<dbReference type="AlphaFoldDB" id="I4EG31"/>
<dbReference type="OrthoDB" id="3670984at2"/>
<proteinExistence type="predicted"/>
<name>I4EG31_9BACT</name>
<organism evidence="1 2">
    <name type="scientific">Nitrolancea hollandica Lb</name>
    <dbReference type="NCBI Taxonomy" id="1129897"/>
    <lineage>
        <taxon>Bacteria</taxon>
        <taxon>Pseudomonadati</taxon>
        <taxon>Thermomicrobiota</taxon>
        <taxon>Thermomicrobia</taxon>
        <taxon>Sphaerobacterales</taxon>
        <taxon>Sphaerobacterineae</taxon>
        <taxon>Sphaerobacteraceae</taxon>
        <taxon>Nitrolancea</taxon>
    </lineage>
</organism>
<evidence type="ECO:0000313" key="1">
    <source>
        <dbReference type="EMBL" id="CCF83643.1"/>
    </source>
</evidence>
<protein>
    <submittedName>
        <fullName evidence="1">Uncharacterized protein</fullName>
    </submittedName>
</protein>
<reference evidence="1 2" key="1">
    <citation type="journal article" date="2012" name="ISME J.">
        <title>Nitrification expanded: discovery, physiology and genomics of a nitrite-oxidizing bacterium from the phylum Chloroflexi.</title>
        <authorList>
            <person name="Sorokin D.Y."/>
            <person name="Lucker S."/>
            <person name="Vejmelkova D."/>
            <person name="Kostrikina N.A."/>
            <person name="Kleerebezem R."/>
            <person name="Rijpstra W.I."/>
            <person name="Damste J.S."/>
            <person name="Le Paslier D."/>
            <person name="Muyzer G."/>
            <person name="Wagner M."/>
            <person name="van Loosdrecht M.C."/>
            <person name="Daims H."/>
        </authorList>
    </citation>
    <scope>NUCLEOTIDE SEQUENCE [LARGE SCALE GENOMIC DNA]</scope>
    <source>
        <strain evidence="2">none</strain>
    </source>
</reference>
<accession>I4EG31</accession>
<dbReference type="EMBL" id="CAGS01000171">
    <property type="protein sequence ID" value="CCF83643.1"/>
    <property type="molecule type" value="Genomic_DNA"/>
</dbReference>
<dbReference type="Proteomes" id="UP000004221">
    <property type="component" value="Unassembled WGS sequence"/>
</dbReference>
<gene>
    <name evidence="1" type="ORF">NITHO_2520018</name>
</gene>
<keyword evidence="2" id="KW-1185">Reference proteome</keyword>
<evidence type="ECO:0000313" key="2">
    <source>
        <dbReference type="Proteomes" id="UP000004221"/>
    </source>
</evidence>
<comment type="caution">
    <text evidence="1">The sequence shown here is derived from an EMBL/GenBank/DDBJ whole genome shotgun (WGS) entry which is preliminary data.</text>
</comment>